<dbReference type="EMBL" id="PTQV01000026">
    <property type="protein sequence ID" value="RJP83045.1"/>
    <property type="molecule type" value="Genomic_DNA"/>
</dbReference>
<dbReference type="EMBL" id="RAHZ01000078">
    <property type="protein sequence ID" value="RJY07222.1"/>
    <property type="molecule type" value="Genomic_DNA"/>
</dbReference>
<evidence type="ECO:0000313" key="6">
    <source>
        <dbReference type="Proteomes" id="UP000285038"/>
    </source>
</evidence>
<gene>
    <name evidence="2" type="ORF">C5O68_04495</name>
    <name evidence="1" type="ORF">C5O69_08510</name>
    <name evidence="3" type="ORF">D6867_10820</name>
</gene>
<accession>A0A3A4MWA3</accession>
<sequence length="29" mass="3319">MILFENIFKPGSFYPQSQSDTLSNLWSAP</sequence>
<name>A0A3A4MWA3_9STRE</name>
<dbReference type="AlphaFoldDB" id="A0A3A4MWA3"/>
<evidence type="ECO:0000313" key="2">
    <source>
        <dbReference type="EMBL" id="RJP83045.1"/>
    </source>
</evidence>
<dbReference type="Proteomes" id="UP000265600">
    <property type="component" value="Unassembled WGS sequence"/>
</dbReference>
<proteinExistence type="predicted"/>
<dbReference type="Proteomes" id="UP000285038">
    <property type="component" value="Unassembled WGS sequence"/>
</dbReference>
<evidence type="ECO:0000313" key="3">
    <source>
        <dbReference type="EMBL" id="RJY07222.1"/>
    </source>
</evidence>
<organism evidence="1 4">
    <name type="scientific">Streptococcus pseudopneumoniae</name>
    <dbReference type="NCBI Taxonomy" id="257758"/>
    <lineage>
        <taxon>Bacteria</taxon>
        <taxon>Bacillati</taxon>
        <taxon>Bacillota</taxon>
        <taxon>Bacilli</taxon>
        <taxon>Lactobacillales</taxon>
        <taxon>Streptococcaceae</taxon>
        <taxon>Streptococcus</taxon>
    </lineage>
</organism>
<evidence type="ECO:0000313" key="4">
    <source>
        <dbReference type="Proteomes" id="UP000265600"/>
    </source>
</evidence>
<evidence type="ECO:0000313" key="5">
    <source>
        <dbReference type="Proteomes" id="UP000266144"/>
    </source>
</evidence>
<protein>
    <submittedName>
        <fullName evidence="1">DNA alkylation repair protein</fullName>
    </submittedName>
</protein>
<keyword evidence="6" id="KW-1185">Reference proteome</keyword>
<dbReference type="EMBL" id="PTTJ01000102">
    <property type="protein sequence ID" value="RJP10375.1"/>
    <property type="molecule type" value="Genomic_DNA"/>
</dbReference>
<reference evidence="1" key="1">
    <citation type="submission" date="2018-02" db="EMBL/GenBank/DDBJ databases">
        <authorList>
            <person name="Cohen D.B."/>
            <person name="Kent A.D."/>
        </authorList>
    </citation>
    <scope>NUCLEOTIDE SEQUENCE</scope>
    <source>
        <strain evidence="1">Spain3473</strain>
        <strain evidence="2">Spain939</strain>
    </source>
</reference>
<evidence type="ECO:0000313" key="1">
    <source>
        <dbReference type="EMBL" id="RJP10375.1"/>
    </source>
</evidence>
<dbReference type="Proteomes" id="UP000266144">
    <property type="component" value="Unassembled WGS sequence"/>
</dbReference>
<reference evidence="4 5" key="2">
    <citation type="submission" date="2018-02" db="EMBL/GenBank/DDBJ databases">
        <authorList>
            <person name="Handem S."/>
        </authorList>
    </citation>
    <scope>NUCLEOTIDE SEQUENCE [LARGE SCALE GENOMIC DNA]</scope>
    <source>
        <strain evidence="3 6">Spain2270</strain>
        <strain evidence="4">Spain3473</strain>
        <strain evidence="5">Spain939</strain>
    </source>
</reference>
<comment type="caution">
    <text evidence="1">The sequence shown here is derived from an EMBL/GenBank/DDBJ whole genome shotgun (WGS) entry which is preliminary data.</text>
</comment>